<dbReference type="NCBIfam" id="TIGR00502">
    <property type="entry name" value="nagB"/>
    <property type="match status" value="1"/>
</dbReference>
<dbReference type="CDD" id="cd01399">
    <property type="entry name" value="GlcN6P_deaminase"/>
    <property type="match status" value="1"/>
</dbReference>
<protein>
    <recommendedName>
        <fullName evidence="1">Glucosamine-6-phosphate deaminase</fullName>
        <ecNumber evidence="1">3.5.99.6</ecNumber>
    </recommendedName>
</protein>
<comment type="caution">
    <text evidence="3">The sequence shown here is derived from an EMBL/GenBank/DDBJ whole genome shotgun (WGS) entry which is preliminary data.</text>
</comment>
<dbReference type="PANTHER" id="PTHR42892">
    <property type="entry name" value="GLUCOSAMINE-6-PHOSPHATE DEAMINASE-LIKE PROTEIN BT_0258-RELATED"/>
    <property type="match status" value="1"/>
</dbReference>
<keyword evidence="4" id="KW-1185">Reference proteome</keyword>
<organism evidence="3 4">
    <name type="scientific">Flavilitoribacter nigricans (strain ATCC 23147 / DSM 23189 / NBRC 102662 / NCIMB 1420 / SS-2)</name>
    <name type="common">Lewinella nigricans</name>
    <dbReference type="NCBI Taxonomy" id="1122177"/>
    <lineage>
        <taxon>Bacteria</taxon>
        <taxon>Pseudomonadati</taxon>
        <taxon>Bacteroidota</taxon>
        <taxon>Saprospiria</taxon>
        <taxon>Saprospirales</taxon>
        <taxon>Lewinellaceae</taxon>
        <taxon>Flavilitoribacter</taxon>
    </lineage>
</organism>
<dbReference type="PANTHER" id="PTHR42892:SF1">
    <property type="entry name" value="GLUCOSAMINE-6-PHOSPHATE ISOMERASE"/>
    <property type="match status" value="1"/>
</dbReference>
<dbReference type="EMBL" id="PDUD01000026">
    <property type="protein sequence ID" value="PHN04266.1"/>
    <property type="molecule type" value="Genomic_DNA"/>
</dbReference>
<dbReference type="OrthoDB" id="9791139at2"/>
<gene>
    <name evidence="3" type="primary">nagB</name>
    <name evidence="3" type="ORF">CRP01_22145</name>
</gene>
<evidence type="ECO:0000313" key="3">
    <source>
        <dbReference type="EMBL" id="PHN04266.1"/>
    </source>
</evidence>
<dbReference type="Pfam" id="PF02585">
    <property type="entry name" value="PIG-L"/>
    <property type="match status" value="1"/>
</dbReference>
<dbReference type="NCBIfam" id="NF002557">
    <property type="entry name" value="PRK02122.1"/>
    <property type="match status" value="1"/>
</dbReference>
<accession>A0A2D0N7A6</accession>
<feature type="domain" description="Glucosamine/galactosamine-6-phosphate isomerase" evidence="2">
    <location>
        <begin position="30"/>
        <end position="255"/>
    </location>
</feature>
<dbReference type="InterPro" id="IPR024078">
    <property type="entry name" value="LmbE-like_dom_sf"/>
</dbReference>
<evidence type="ECO:0000259" key="2">
    <source>
        <dbReference type="Pfam" id="PF01182"/>
    </source>
</evidence>
<evidence type="ECO:0000313" key="4">
    <source>
        <dbReference type="Proteomes" id="UP000223913"/>
    </source>
</evidence>
<dbReference type="Pfam" id="PF01182">
    <property type="entry name" value="Glucosamine_iso"/>
    <property type="match status" value="1"/>
</dbReference>
<dbReference type="GO" id="GO:0005975">
    <property type="term" value="P:carbohydrate metabolic process"/>
    <property type="evidence" value="ECO:0007669"/>
    <property type="project" value="InterPro"/>
</dbReference>
<dbReference type="Gene3D" id="3.40.50.1360">
    <property type="match status" value="1"/>
</dbReference>
<dbReference type="SUPFAM" id="SSF100950">
    <property type="entry name" value="NagB/RpiA/CoA transferase-like"/>
    <property type="match status" value="1"/>
</dbReference>
<dbReference type="Proteomes" id="UP000223913">
    <property type="component" value="Unassembled WGS sequence"/>
</dbReference>
<dbReference type="InterPro" id="IPR004547">
    <property type="entry name" value="Glucosamine6P_isomerase"/>
</dbReference>
<sequence length="645" mass="74095">MTRKTVSPAEEVLKYQFKNFERIPVKIWDDSKEASMHIAQSIALAIRQKQQDGEHIVLGLATGSSPIKVYQELVRMHKKEGLSFKNVITFNLDEYYPITPEAQQSYVRFMNEHLFDHVDIIKENVHIPDGTVPIESVKKYCDQYEKLIDDYGGIDIQLLGIGRTGHIGFNEPGSWENSQTRLVRLDNMTRTDATKDFGREEDVPYRAITMGIATIMKARSVYLMAWGHHKAPIVQKAVEGDINSSIPASYLQQHKNVRFILDKAAAQELTRIKSPWLVGICNWTEDLACKAVVWLSRQTGKPILKLTDEDYGENSLSDLTLAYTSSYDLNIKIFNRLQHTITGWPGGKPNADDTHRPERAKPAKKRVILFSPHPDDDVISMGGTFLRLVEQGHEVHVAYQTSGNIAVHDHDALRYIEFLQDLMPDTEEGEKLRKKYQKIAKNLKNKQPNQVDVAEVRDIKGSIRRGEARAGARFCGLDDDHIHFLNLPFYETGRRHKNDLSDKDIQIVAKLIAEVKPHQVYAAGDLADPHDTHRVCLDAVIGACRQLKEQSWMKDCWLWLYRGAWHEFAIHEIDMAVPISPQELIKKRKAIFMHQSQKDRPPFPGEDEREFWQRAEDRNRETAQTYRNLGLAEYEAMEAFARMEF</sequence>
<dbReference type="InterPro" id="IPR037171">
    <property type="entry name" value="NagB/RpiA_transferase-like"/>
</dbReference>
<proteinExistence type="predicted"/>
<dbReference type="InterPro" id="IPR006148">
    <property type="entry name" value="Glc/Gal-6P_isomerase"/>
</dbReference>
<reference evidence="3 4" key="1">
    <citation type="submission" date="2017-10" db="EMBL/GenBank/DDBJ databases">
        <title>The draft genome sequence of Lewinella nigricans NBRC 102662.</title>
        <authorList>
            <person name="Wang K."/>
        </authorList>
    </citation>
    <scope>NUCLEOTIDE SEQUENCE [LARGE SCALE GENOMIC DNA]</scope>
    <source>
        <strain evidence="3 4">NBRC 102662</strain>
    </source>
</reference>
<evidence type="ECO:0000256" key="1">
    <source>
        <dbReference type="NCBIfam" id="TIGR00502"/>
    </source>
</evidence>
<dbReference type="EC" id="3.5.99.6" evidence="1"/>
<dbReference type="GO" id="GO:0004342">
    <property type="term" value="F:glucosamine-6-phosphate deaminase activity"/>
    <property type="evidence" value="ECO:0007669"/>
    <property type="project" value="UniProtKB-UniRule"/>
</dbReference>
<dbReference type="AlphaFoldDB" id="A0A2D0N7A6"/>
<dbReference type="SUPFAM" id="SSF102588">
    <property type="entry name" value="LmbE-like"/>
    <property type="match status" value="1"/>
</dbReference>
<dbReference type="GO" id="GO:0006046">
    <property type="term" value="P:N-acetylglucosamine catabolic process"/>
    <property type="evidence" value="ECO:0007669"/>
    <property type="project" value="UniProtKB-UniRule"/>
</dbReference>
<dbReference type="RefSeq" id="WP_099152292.1">
    <property type="nucleotide sequence ID" value="NZ_PDUD01000026.1"/>
</dbReference>
<dbReference type="InterPro" id="IPR003737">
    <property type="entry name" value="GlcNAc_PI_deacetylase-related"/>
</dbReference>
<name>A0A2D0N7A6_FLAN2</name>
<dbReference type="InterPro" id="IPR052960">
    <property type="entry name" value="GlcN6P_deaminase-like"/>
</dbReference>
<dbReference type="Gene3D" id="3.40.50.10320">
    <property type="entry name" value="LmbE-like"/>
    <property type="match status" value="1"/>
</dbReference>